<comment type="caution">
    <text evidence="1">The sequence shown here is derived from an EMBL/GenBank/DDBJ whole genome shotgun (WGS) entry which is preliminary data.</text>
</comment>
<accession>A0ABQ2A5G3</accession>
<protein>
    <submittedName>
        <fullName evidence="1">Uncharacterized protein</fullName>
    </submittedName>
</protein>
<reference evidence="2" key="1">
    <citation type="journal article" date="2019" name="Int. J. Syst. Evol. Microbiol.">
        <title>The Global Catalogue of Microorganisms (GCM) 10K type strain sequencing project: providing services to taxonomists for standard genome sequencing and annotation.</title>
        <authorList>
            <consortium name="The Broad Institute Genomics Platform"/>
            <consortium name="The Broad Institute Genome Sequencing Center for Infectious Disease"/>
            <person name="Wu L."/>
            <person name="Ma J."/>
        </authorList>
    </citation>
    <scope>NUCLEOTIDE SEQUENCE [LARGE SCALE GENOMIC DNA]</scope>
    <source>
        <strain evidence="2">CCM 8702</strain>
    </source>
</reference>
<sequence length="79" mass="9251">MITAEYVDFCEYWGRLSDLNSSLDESIEYFYPASWIEISQEGRARDSKLNNAIKSVSKAEDALRILLDRAEEKCRKIWI</sequence>
<dbReference type="RefSeq" id="WP_172241513.1">
    <property type="nucleotide sequence ID" value="NZ_BMDD01000005.1"/>
</dbReference>
<keyword evidence="2" id="KW-1185">Reference proteome</keyword>
<name>A0ABQ2A5G3_9BACL</name>
<evidence type="ECO:0000313" key="2">
    <source>
        <dbReference type="Proteomes" id="UP000605427"/>
    </source>
</evidence>
<organism evidence="1 2">
    <name type="scientific">Saccharibacillus endophyticus</name>
    <dbReference type="NCBI Taxonomy" id="2060666"/>
    <lineage>
        <taxon>Bacteria</taxon>
        <taxon>Bacillati</taxon>
        <taxon>Bacillota</taxon>
        <taxon>Bacilli</taxon>
        <taxon>Bacillales</taxon>
        <taxon>Paenibacillaceae</taxon>
        <taxon>Saccharibacillus</taxon>
    </lineage>
</organism>
<gene>
    <name evidence="1" type="ORF">GCM10007362_40580</name>
</gene>
<evidence type="ECO:0000313" key="1">
    <source>
        <dbReference type="EMBL" id="GGH84760.1"/>
    </source>
</evidence>
<dbReference type="EMBL" id="BMDD01000005">
    <property type="protein sequence ID" value="GGH84760.1"/>
    <property type="molecule type" value="Genomic_DNA"/>
</dbReference>
<proteinExistence type="predicted"/>
<dbReference type="Proteomes" id="UP000605427">
    <property type="component" value="Unassembled WGS sequence"/>
</dbReference>